<dbReference type="InterPro" id="IPR029058">
    <property type="entry name" value="AB_hydrolase_fold"/>
</dbReference>
<evidence type="ECO:0000256" key="1">
    <source>
        <dbReference type="ARBA" id="ARBA00010088"/>
    </source>
</evidence>
<comment type="similarity">
    <text evidence="1">Belongs to the peptidase S33 family.</text>
</comment>
<dbReference type="GO" id="GO:0016787">
    <property type="term" value="F:hydrolase activity"/>
    <property type="evidence" value="ECO:0007669"/>
    <property type="project" value="UniProtKB-KW"/>
</dbReference>
<dbReference type="SUPFAM" id="SSF53474">
    <property type="entry name" value="alpha/beta-Hydrolases"/>
    <property type="match status" value="1"/>
</dbReference>
<keyword evidence="5" id="KW-1133">Transmembrane helix</keyword>
<dbReference type="Gene3D" id="3.40.50.1820">
    <property type="entry name" value="alpha/beta hydrolase"/>
    <property type="match status" value="1"/>
</dbReference>
<evidence type="ECO:0000313" key="9">
    <source>
        <dbReference type="Proteomes" id="UP001597479"/>
    </source>
</evidence>
<dbReference type="InterPro" id="IPR051601">
    <property type="entry name" value="Serine_prot/Carboxylest_S33"/>
</dbReference>
<protein>
    <submittedName>
        <fullName evidence="8">Alpha/beta fold hydrolase</fullName>
    </submittedName>
</protein>
<dbReference type="RefSeq" id="WP_377180028.1">
    <property type="nucleotide sequence ID" value="NZ_JBHUOG010000001.1"/>
</dbReference>
<evidence type="ECO:0000256" key="4">
    <source>
        <dbReference type="SAM" id="MobiDB-lite"/>
    </source>
</evidence>
<keyword evidence="2" id="KW-0732">Signal</keyword>
<feature type="domain" description="Peptidase S33 tripeptidyl aminopeptidase-like C-terminal" evidence="7">
    <location>
        <begin position="459"/>
        <end position="542"/>
    </location>
</feature>
<gene>
    <name evidence="8" type="ORF">ACFS27_02550</name>
</gene>
<dbReference type="InterPro" id="IPR013595">
    <property type="entry name" value="Pept_S33_TAP-like_C"/>
</dbReference>
<evidence type="ECO:0000256" key="3">
    <source>
        <dbReference type="ARBA" id="ARBA00022801"/>
    </source>
</evidence>
<keyword evidence="5" id="KW-0472">Membrane</keyword>
<reference evidence="9" key="1">
    <citation type="journal article" date="2019" name="Int. J. Syst. Evol. Microbiol.">
        <title>The Global Catalogue of Microorganisms (GCM) 10K type strain sequencing project: providing services to taxonomists for standard genome sequencing and annotation.</title>
        <authorList>
            <consortium name="The Broad Institute Genomics Platform"/>
            <consortium name="The Broad Institute Genome Sequencing Center for Infectious Disease"/>
            <person name="Wu L."/>
            <person name="Ma J."/>
        </authorList>
    </citation>
    <scope>NUCLEOTIDE SEQUENCE [LARGE SCALE GENOMIC DNA]</scope>
    <source>
        <strain evidence="9">CCM 7044</strain>
    </source>
</reference>
<dbReference type="Proteomes" id="UP001597479">
    <property type="component" value="Unassembled WGS sequence"/>
</dbReference>
<feature type="domain" description="AB hydrolase-1" evidence="6">
    <location>
        <begin position="135"/>
        <end position="274"/>
    </location>
</feature>
<dbReference type="PANTHER" id="PTHR43248">
    <property type="entry name" value="2-SUCCINYL-6-HYDROXY-2,4-CYCLOHEXADIENE-1-CARBOXYLATE SYNTHASE"/>
    <property type="match status" value="1"/>
</dbReference>
<accession>A0ABW5VM86</accession>
<evidence type="ECO:0000256" key="2">
    <source>
        <dbReference type="ARBA" id="ARBA00022729"/>
    </source>
</evidence>
<keyword evidence="5" id="KW-0812">Transmembrane</keyword>
<name>A0ABW5VM86_9MICO</name>
<evidence type="ECO:0000313" key="8">
    <source>
        <dbReference type="EMBL" id="MFD2792421.1"/>
    </source>
</evidence>
<dbReference type="Pfam" id="PF00561">
    <property type="entry name" value="Abhydrolase_1"/>
    <property type="match status" value="1"/>
</dbReference>
<dbReference type="EMBL" id="JBHUOG010000001">
    <property type="protein sequence ID" value="MFD2792421.1"/>
    <property type="molecule type" value="Genomic_DNA"/>
</dbReference>
<dbReference type="InterPro" id="IPR000073">
    <property type="entry name" value="AB_hydrolase_1"/>
</dbReference>
<sequence length="597" mass="64520">MSDLEPSSSGAFGAWRRKSLGVAVAIAAAVVLVATLLVASGINSDDIETPGALGRETPEVAALAGPLADQELDWAECEFNDDGPPIPGADVSNVECATIKVPRDWLDPDPELTWDVRISQAHNIDSADPDYRTTIIAHPGGPYTSGLSFSTAVQLYTPELRPTTNYVSFDQRGLGRSSQVECEYEYDPAGGPSAAAKAIGDACSNHPDVATMTTEQAAYDMDFIRHLLGLETVTYMGYSYGTWLGTWYGSLFADNIERMVLDSSTDSTRESIQHNYNAAHDARDRQFRLHMMNWIARNDATIGLGADPEAIWDRYFAATEDPAKSLAAQYAWNVVNGSAAFSSPVLYPAAGSLVASIIDQAEAAEEVADPAELAARIVDRTELPEALRAIADERLKQLSAPPATEPGKLIRATHNYVIEFTACTDGQWTQGLEFWDEFHEKTARTAPLSEQFGLLVTPTCAFWPTDSKMPALDGSFPESVVLQSELDSMTPYEQGWAAGAGLPNTSLIAVDNESIHGVFPYGTEEVDQPVIDFLLGGDRPTRTIVAPAKPLPLEQTTYESWTPLDENGEHSGTSQFTDPTIPAETAKLKEAVDEGSS</sequence>
<keyword evidence="3 8" id="KW-0378">Hydrolase</keyword>
<feature type="transmembrane region" description="Helical" evidence="5">
    <location>
        <begin position="20"/>
        <end position="42"/>
    </location>
</feature>
<dbReference type="Pfam" id="PF08386">
    <property type="entry name" value="Abhydrolase_4"/>
    <property type="match status" value="1"/>
</dbReference>
<comment type="caution">
    <text evidence="8">The sequence shown here is derived from an EMBL/GenBank/DDBJ whole genome shotgun (WGS) entry which is preliminary data.</text>
</comment>
<organism evidence="8 9">
    <name type="scientific">Promicromonospora vindobonensis</name>
    <dbReference type="NCBI Taxonomy" id="195748"/>
    <lineage>
        <taxon>Bacteria</taxon>
        <taxon>Bacillati</taxon>
        <taxon>Actinomycetota</taxon>
        <taxon>Actinomycetes</taxon>
        <taxon>Micrococcales</taxon>
        <taxon>Promicromonosporaceae</taxon>
        <taxon>Promicromonospora</taxon>
    </lineage>
</organism>
<feature type="region of interest" description="Disordered" evidence="4">
    <location>
        <begin position="559"/>
        <end position="582"/>
    </location>
</feature>
<proteinExistence type="inferred from homology"/>
<evidence type="ECO:0000259" key="6">
    <source>
        <dbReference type="Pfam" id="PF00561"/>
    </source>
</evidence>
<evidence type="ECO:0000256" key="5">
    <source>
        <dbReference type="SAM" id="Phobius"/>
    </source>
</evidence>
<evidence type="ECO:0000259" key="7">
    <source>
        <dbReference type="Pfam" id="PF08386"/>
    </source>
</evidence>
<keyword evidence="9" id="KW-1185">Reference proteome</keyword>
<dbReference type="PANTHER" id="PTHR43248:SF29">
    <property type="entry name" value="TRIPEPTIDYL AMINOPEPTIDASE"/>
    <property type="match status" value="1"/>
</dbReference>